<name>A0A2B4S7W8_STYPI</name>
<dbReference type="InterPro" id="IPR027417">
    <property type="entry name" value="P-loop_NTPase"/>
</dbReference>
<dbReference type="PANTHER" id="PTHR23264">
    <property type="entry name" value="NUCLEOTIDE-BINDING PROTEIN NBP35 YEAST -RELATED"/>
    <property type="match status" value="1"/>
</dbReference>
<reference evidence="8" key="1">
    <citation type="journal article" date="2017" name="bioRxiv">
        <title>Comparative analysis of the genomes of Stylophora pistillata and Acropora digitifera provides evidence for extensive differences between species of corals.</title>
        <authorList>
            <person name="Voolstra C.R."/>
            <person name="Li Y."/>
            <person name="Liew Y.J."/>
            <person name="Baumgarten S."/>
            <person name="Zoccola D."/>
            <person name="Flot J.-F."/>
            <person name="Tambutte S."/>
            <person name="Allemand D."/>
            <person name="Aranda M."/>
        </authorList>
    </citation>
    <scope>NUCLEOTIDE SEQUENCE [LARGE SCALE GENOMIC DNA]</scope>
</reference>
<dbReference type="STRING" id="50429.A0A2B4S7W8"/>
<sequence>MGQLLKSYENSVTEPESSTMLMAQFNFKAGSNVDPYKQEQGWTTTPGATFATLCEKCVDSLMSPANQCKEDAGDGACSLSSLSEKIRVGLVDLDICGPSVPKLMAVEEQQVINSPYGWTPMKIIWRGPRKTGLIKQFMKDTFWGRLDFLLFDTPPGTSDEHLTVVKALKNVNPDGAVVVTTPQEVALATIRKELNFCRKMDLTVLGILENMSGFVCPYCQECSNLFSSGGADRLASENGLRFLGKIPLDQVSSEKKLVVVVIVYDNAIVVVVVIDDDAVVSSVVDVVCLDALIMLTMAMKMMLNLLPIPMLLSRL</sequence>
<organism evidence="7 8">
    <name type="scientific">Stylophora pistillata</name>
    <name type="common">Smooth cauliflower coral</name>
    <dbReference type="NCBI Taxonomy" id="50429"/>
    <lineage>
        <taxon>Eukaryota</taxon>
        <taxon>Metazoa</taxon>
        <taxon>Cnidaria</taxon>
        <taxon>Anthozoa</taxon>
        <taxon>Hexacorallia</taxon>
        <taxon>Scleractinia</taxon>
        <taxon>Astrocoeniina</taxon>
        <taxon>Pocilloporidae</taxon>
        <taxon>Stylophora</taxon>
    </lineage>
</organism>
<dbReference type="Proteomes" id="UP000225706">
    <property type="component" value="Unassembled WGS sequence"/>
</dbReference>
<dbReference type="Pfam" id="PF10609">
    <property type="entry name" value="ParA"/>
    <property type="match status" value="1"/>
</dbReference>
<dbReference type="GO" id="GO:0046872">
    <property type="term" value="F:metal ion binding"/>
    <property type="evidence" value="ECO:0007669"/>
    <property type="project" value="UniProtKB-KW"/>
</dbReference>
<evidence type="ECO:0000256" key="1">
    <source>
        <dbReference type="ARBA" id="ARBA00022485"/>
    </source>
</evidence>
<keyword evidence="3" id="KW-0547">Nucleotide-binding</keyword>
<dbReference type="GO" id="GO:0051539">
    <property type="term" value="F:4 iron, 4 sulfur cluster binding"/>
    <property type="evidence" value="ECO:0007669"/>
    <property type="project" value="UniProtKB-KW"/>
</dbReference>
<proteinExistence type="predicted"/>
<accession>A0A2B4S7W8</accession>
<dbReference type="EMBL" id="LSMT01000159">
    <property type="protein sequence ID" value="PFX25133.1"/>
    <property type="molecule type" value="Genomic_DNA"/>
</dbReference>
<dbReference type="InterPro" id="IPR019591">
    <property type="entry name" value="Mrp/NBP35_ATP-bd"/>
</dbReference>
<keyword evidence="4" id="KW-0067">ATP-binding</keyword>
<evidence type="ECO:0000256" key="3">
    <source>
        <dbReference type="ARBA" id="ARBA00022741"/>
    </source>
</evidence>
<gene>
    <name evidence="7" type="primary">CFD1</name>
    <name evidence="7" type="ORF">AWC38_SpisGene10239</name>
</gene>
<dbReference type="AlphaFoldDB" id="A0A2B4S7W8"/>
<keyword evidence="8" id="KW-1185">Reference proteome</keyword>
<dbReference type="OrthoDB" id="1741334at2759"/>
<comment type="caution">
    <text evidence="7">The sequence shown here is derived from an EMBL/GenBank/DDBJ whole genome shotgun (WGS) entry which is preliminary data.</text>
</comment>
<dbReference type="CDD" id="cd02037">
    <property type="entry name" value="Mrp_NBP35"/>
    <property type="match status" value="1"/>
</dbReference>
<dbReference type="GO" id="GO:0140663">
    <property type="term" value="F:ATP-dependent FeS chaperone activity"/>
    <property type="evidence" value="ECO:0007669"/>
    <property type="project" value="InterPro"/>
</dbReference>
<evidence type="ECO:0000256" key="5">
    <source>
        <dbReference type="ARBA" id="ARBA00023004"/>
    </source>
</evidence>
<dbReference type="InterPro" id="IPR033756">
    <property type="entry name" value="YlxH/NBP35"/>
</dbReference>
<evidence type="ECO:0000256" key="4">
    <source>
        <dbReference type="ARBA" id="ARBA00022840"/>
    </source>
</evidence>
<keyword evidence="2" id="KW-0479">Metal-binding</keyword>
<dbReference type="SUPFAM" id="SSF52540">
    <property type="entry name" value="P-loop containing nucleoside triphosphate hydrolases"/>
    <property type="match status" value="1"/>
</dbReference>
<evidence type="ECO:0000313" key="8">
    <source>
        <dbReference type="Proteomes" id="UP000225706"/>
    </source>
</evidence>
<dbReference type="Gene3D" id="3.40.50.300">
    <property type="entry name" value="P-loop containing nucleotide triphosphate hydrolases"/>
    <property type="match status" value="2"/>
</dbReference>
<dbReference type="GO" id="GO:0005524">
    <property type="term" value="F:ATP binding"/>
    <property type="evidence" value="ECO:0007669"/>
    <property type="project" value="UniProtKB-KW"/>
</dbReference>
<keyword evidence="5" id="KW-0408">Iron</keyword>
<protein>
    <submittedName>
        <fullName evidence="7">Cytosolic Fe-S cluster assembly factor CFD1</fullName>
    </submittedName>
</protein>
<keyword evidence="6" id="KW-0411">Iron-sulfur</keyword>
<keyword evidence="1" id="KW-0004">4Fe-4S</keyword>
<dbReference type="PANTHER" id="PTHR23264:SF21">
    <property type="entry name" value="NUCLEOTIDE BINDING PROTEIN 1-LIKE PROTEIN"/>
    <property type="match status" value="1"/>
</dbReference>
<dbReference type="GO" id="GO:0005829">
    <property type="term" value="C:cytosol"/>
    <property type="evidence" value="ECO:0007669"/>
    <property type="project" value="TreeGrafter"/>
</dbReference>
<dbReference type="GO" id="GO:0016226">
    <property type="term" value="P:iron-sulfur cluster assembly"/>
    <property type="evidence" value="ECO:0007669"/>
    <property type="project" value="InterPro"/>
</dbReference>
<evidence type="ECO:0000313" key="7">
    <source>
        <dbReference type="EMBL" id="PFX25133.1"/>
    </source>
</evidence>
<evidence type="ECO:0000256" key="6">
    <source>
        <dbReference type="ARBA" id="ARBA00023014"/>
    </source>
</evidence>
<evidence type="ECO:0000256" key="2">
    <source>
        <dbReference type="ARBA" id="ARBA00022723"/>
    </source>
</evidence>